<accession>A0A2D4NHT9</accession>
<evidence type="ECO:0000313" key="2">
    <source>
        <dbReference type="EMBL" id="LAB45274.1"/>
    </source>
</evidence>
<keyword evidence="1" id="KW-0812">Transmembrane</keyword>
<feature type="transmembrane region" description="Helical" evidence="1">
    <location>
        <begin position="7"/>
        <end position="24"/>
    </location>
</feature>
<reference evidence="2" key="1">
    <citation type="submission" date="2017-07" db="EMBL/GenBank/DDBJ databases">
        <authorList>
            <person name="Mikheyev A."/>
            <person name="Grau M."/>
        </authorList>
    </citation>
    <scope>NUCLEOTIDE SEQUENCE</scope>
    <source>
        <tissue evidence="2">Venom_gland</tissue>
    </source>
</reference>
<keyword evidence="1" id="KW-0472">Membrane</keyword>
<keyword evidence="1" id="KW-1133">Transmembrane helix</keyword>
<protein>
    <submittedName>
        <fullName evidence="2">Uncharacterized protein</fullName>
    </submittedName>
</protein>
<evidence type="ECO:0000256" key="1">
    <source>
        <dbReference type="SAM" id="Phobius"/>
    </source>
</evidence>
<organism evidence="2">
    <name type="scientific">Micrurus spixii</name>
    <name type="common">Amazon coral snake</name>
    <dbReference type="NCBI Taxonomy" id="129469"/>
    <lineage>
        <taxon>Eukaryota</taxon>
        <taxon>Metazoa</taxon>
        <taxon>Chordata</taxon>
        <taxon>Craniata</taxon>
        <taxon>Vertebrata</taxon>
        <taxon>Euteleostomi</taxon>
        <taxon>Lepidosauria</taxon>
        <taxon>Squamata</taxon>
        <taxon>Bifurcata</taxon>
        <taxon>Unidentata</taxon>
        <taxon>Episquamata</taxon>
        <taxon>Toxicofera</taxon>
        <taxon>Serpentes</taxon>
        <taxon>Colubroidea</taxon>
        <taxon>Elapidae</taxon>
        <taxon>Elapinae</taxon>
        <taxon>Micrurus</taxon>
    </lineage>
</organism>
<dbReference type="AlphaFoldDB" id="A0A2D4NHT9"/>
<name>A0A2D4NHT9_9SAUR</name>
<proteinExistence type="predicted"/>
<reference evidence="2" key="2">
    <citation type="submission" date="2017-11" db="EMBL/GenBank/DDBJ databases">
        <title>Coralsnake Venomics: Analyses of Venom Gland Transcriptomes and Proteomes of Six Brazilian Taxa.</title>
        <authorList>
            <person name="Aird S.D."/>
            <person name="Jorge da Silva N."/>
            <person name="Qiu L."/>
            <person name="Villar-Briones A."/>
            <person name="Aparecida-Saddi V."/>
            <person name="Campos-Telles M.P."/>
            <person name="Grau M."/>
            <person name="Mikheyev A.S."/>
        </authorList>
    </citation>
    <scope>NUCLEOTIDE SEQUENCE</scope>
    <source>
        <tissue evidence="2">Venom_gland</tissue>
    </source>
</reference>
<sequence>MNIMKFAYCPMLLGFFLILGMMIIDQYCGLSIRGMYRSPHYENLSGIPISVECNDMAKRVLKRLVIVHNFTVYEVSFCKKNPIKCTASEFDVNCFSEILTSVKKA</sequence>
<dbReference type="EMBL" id="IACM01172660">
    <property type="protein sequence ID" value="LAB45274.1"/>
    <property type="molecule type" value="Transcribed_RNA"/>
</dbReference>